<dbReference type="EMBL" id="JAGTIS010000004">
    <property type="protein sequence ID" value="MBT8766445.1"/>
    <property type="molecule type" value="Genomic_DNA"/>
</dbReference>
<dbReference type="RefSeq" id="WP_215373352.1">
    <property type="nucleotide sequence ID" value="NZ_CP113889.1"/>
</dbReference>
<keyword evidence="7" id="KW-0966">Cell projection</keyword>
<evidence type="ECO:0000256" key="6">
    <source>
        <dbReference type="PIRNR" id="PIRNR039090"/>
    </source>
</evidence>
<evidence type="ECO:0000313" key="7">
    <source>
        <dbReference type="EMBL" id="MBT8766445.1"/>
    </source>
</evidence>
<dbReference type="Pfam" id="PF02561">
    <property type="entry name" value="FliS"/>
    <property type="match status" value="1"/>
</dbReference>
<keyword evidence="7" id="KW-0282">Flagellum</keyword>
<dbReference type="SUPFAM" id="SSF101116">
    <property type="entry name" value="Flagellar export chaperone FliS"/>
    <property type="match status" value="1"/>
</dbReference>
<dbReference type="InterPro" id="IPR003713">
    <property type="entry name" value="FliS"/>
</dbReference>
<sequence>MTHPIHTYKQVVASPDVTPYQTVQLLLAGALERISLARFAMQEGKPEVRGVAVGSTLSILGALQAGLDRELGGEIAANLDALYDYMTRRLAGVALDSTPRHLDEVEALLLQIKEAWDAIGSEVDVSAG</sequence>
<keyword evidence="5" id="KW-0143">Chaperone</keyword>
<evidence type="ECO:0000256" key="1">
    <source>
        <dbReference type="ARBA" id="ARBA00004514"/>
    </source>
</evidence>
<comment type="subcellular location">
    <subcellularLocation>
        <location evidence="1 6">Cytoplasm</location>
        <location evidence="1 6">Cytosol</location>
    </subcellularLocation>
</comment>
<dbReference type="Proteomes" id="UP001519667">
    <property type="component" value="Unassembled WGS sequence"/>
</dbReference>
<comment type="similarity">
    <text evidence="2 6">Belongs to the FliS family.</text>
</comment>
<evidence type="ECO:0000256" key="3">
    <source>
        <dbReference type="ARBA" id="ARBA00022490"/>
    </source>
</evidence>
<protein>
    <recommendedName>
        <fullName evidence="6">Flagellar secretion chaperone FliS</fullName>
    </recommendedName>
</protein>
<name>A0ABS5XHC6_9GAMM</name>
<dbReference type="Gene3D" id="1.20.120.340">
    <property type="entry name" value="Flagellar protein FliS"/>
    <property type="match status" value="1"/>
</dbReference>
<dbReference type="PIRSF" id="PIRSF039090">
    <property type="entry name" value="Flis"/>
    <property type="match status" value="1"/>
</dbReference>
<dbReference type="NCBIfam" id="TIGR00208">
    <property type="entry name" value="fliS"/>
    <property type="match status" value="1"/>
</dbReference>
<keyword evidence="4 6" id="KW-1005">Bacterial flagellum biogenesis</keyword>
<keyword evidence="8" id="KW-1185">Reference proteome</keyword>
<gene>
    <name evidence="7" type="primary">fliS</name>
    <name evidence="7" type="ORF">J7302_09925</name>
</gene>
<proteinExistence type="inferred from homology"/>
<dbReference type="InterPro" id="IPR036584">
    <property type="entry name" value="FliS_sf"/>
</dbReference>
<keyword evidence="7" id="KW-0969">Cilium</keyword>
<accession>A0ABS5XHC6</accession>
<evidence type="ECO:0000256" key="4">
    <source>
        <dbReference type="ARBA" id="ARBA00022795"/>
    </source>
</evidence>
<comment type="caution">
    <text evidence="7">The sequence shown here is derived from an EMBL/GenBank/DDBJ whole genome shotgun (WGS) entry which is preliminary data.</text>
</comment>
<reference evidence="7 8" key="1">
    <citation type="submission" date="2021-04" db="EMBL/GenBank/DDBJ databases">
        <title>Pseudomonas boanensis sp. nov., a bacterium isolated from river water used for household purposes in Boane District, Mozambique.</title>
        <authorList>
            <person name="Nicklasson M."/>
            <person name="Martin-Rodriguez A.J."/>
            <person name="Thorell K."/>
            <person name="Neves L."/>
            <person name="Mussagy A."/>
            <person name="Rydberg H.A."/>
            <person name="Hernroth B."/>
            <person name="Svensson-Stadler L."/>
            <person name="Sjoling A."/>
        </authorList>
    </citation>
    <scope>NUCLEOTIDE SEQUENCE [LARGE SCALE GENOMIC DNA]</scope>
    <source>
        <strain evidence="7 8">DB1</strain>
    </source>
</reference>
<dbReference type="PANTHER" id="PTHR34773">
    <property type="entry name" value="FLAGELLAR SECRETION CHAPERONE FLIS"/>
    <property type="match status" value="1"/>
</dbReference>
<keyword evidence="3 6" id="KW-0963">Cytoplasm</keyword>
<evidence type="ECO:0000313" key="8">
    <source>
        <dbReference type="Proteomes" id="UP001519667"/>
    </source>
</evidence>
<evidence type="ECO:0000256" key="5">
    <source>
        <dbReference type="ARBA" id="ARBA00023186"/>
    </source>
</evidence>
<dbReference type="CDD" id="cd16098">
    <property type="entry name" value="FliS"/>
    <property type="match status" value="1"/>
</dbReference>
<organism evidence="7 8">
    <name type="scientific">Metapseudomonas boanensis</name>
    <dbReference type="NCBI Taxonomy" id="2822138"/>
    <lineage>
        <taxon>Bacteria</taxon>
        <taxon>Pseudomonadati</taxon>
        <taxon>Pseudomonadota</taxon>
        <taxon>Gammaproteobacteria</taxon>
        <taxon>Pseudomonadales</taxon>
        <taxon>Pseudomonadaceae</taxon>
        <taxon>Metapseudomonas</taxon>
    </lineage>
</organism>
<evidence type="ECO:0000256" key="2">
    <source>
        <dbReference type="ARBA" id="ARBA00008787"/>
    </source>
</evidence>
<dbReference type="PANTHER" id="PTHR34773:SF1">
    <property type="entry name" value="FLAGELLAR SECRETION CHAPERONE FLIS"/>
    <property type="match status" value="1"/>
</dbReference>